<dbReference type="AlphaFoldDB" id="A0A7M1KMK4"/>
<protein>
    <submittedName>
        <fullName evidence="1">Uncharacterized protein</fullName>
    </submittedName>
</protein>
<name>A0A7M1KMK4_9PSED</name>
<evidence type="ECO:0000313" key="1">
    <source>
        <dbReference type="EMBL" id="QOQ76500.1"/>
    </source>
</evidence>
<dbReference type="RefSeq" id="WP_197627502.1">
    <property type="nucleotide sequence ID" value="NZ_CP063073.1"/>
</dbReference>
<evidence type="ECO:0000313" key="2">
    <source>
        <dbReference type="Proteomes" id="UP000594923"/>
    </source>
</evidence>
<sequence length="92" mass="10482">MDIEQLKTSLKPWLAPATWHTGHALDEQRFHKALKSAFDKLGAPIPVDKFREAIVLGLAEYRENDAKTYENDVDSFAQLAEDISYYVQNTAQ</sequence>
<reference evidence="1 2" key="1">
    <citation type="submission" date="2020-10" db="EMBL/GenBank/DDBJ databases">
        <title>High quality whole genome sequence of Pseudomonas poae PMA22.</title>
        <authorList>
            <person name="Hernandez J.G."/>
            <person name="Rodriguez P."/>
            <person name="Cuevas C."/>
            <person name="de la Calle F."/>
            <person name="Galan B."/>
            <person name="Garcia J.L."/>
        </authorList>
    </citation>
    <scope>NUCLEOTIDE SEQUENCE [LARGE SCALE GENOMIC DNA]</scope>
    <source>
        <strain evidence="1 2">PMA22</strain>
    </source>
</reference>
<gene>
    <name evidence="1" type="ORF">IMF22_05445</name>
</gene>
<organism evidence="1 2">
    <name type="scientific">Pseudomonas poae</name>
    <dbReference type="NCBI Taxonomy" id="200451"/>
    <lineage>
        <taxon>Bacteria</taxon>
        <taxon>Pseudomonadati</taxon>
        <taxon>Pseudomonadota</taxon>
        <taxon>Gammaproteobacteria</taxon>
        <taxon>Pseudomonadales</taxon>
        <taxon>Pseudomonadaceae</taxon>
        <taxon>Pseudomonas</taxon>
    </lineage>
</organism>
<dbReference type="EMBL" id="CP063073">
    <property type="protein sequence ID" value="QOQ76500.1"/>
    <property type="molecule type" value="Genomic_DNA"/>
</dbReference>
<accession>A0A7M1KMK4</accession>
<dbReference type="Proteomes" id="UP000594923">
    <property type="component" value="Chromosome"/>
</dbReference>
<proteinExistence type="predicted"/>